<evidence type="ECO:0000313" key="2">
    <source>
        <dbReference type="EMBL" id="OLN33660.1"/>
    </source>
</evidence>
<dbReference type="Pfam" id="PF12697">
    <property type="entry name" value="Abhydrolase_6"/>
    <property type="match status" value="1"/>
</dbReference>
<proteinExistence type="predicted"/>
<dbReference type="InterPro" id="IPR029058">
    <property type="entry name" value="AB_hydrolase_fold"/>
</dbReference>
<dbReference type="EMBL" id="MLBF01000002">
    <property type="protein sequence ID" value="OLN33660.1"/>
    <property type="molecule type" value="Genomic_DNA"/>
</dbReference>
<dbReference type="Gene3D" id="3.40.50.1820">
    <property type="entry name" value="alpha/beta hydrolase"/>
    <property type="match status" value="1"/>
</dbReference>
<dbReference type="Proteomes" id="UP000186102">
    <property type="component" value="Unassembled WGS sequence"/>
</dbReference>
<dbReference type="STRING" id="1888891.DSOL_0370"/>
<protein>
    <submittedName>
        <fullName evidence="2">Alpha/beta hydrolase fold</fullName>
    </submittedName>
</protein>
<dbReference type="OrthoDB" id="9775557at2"/>
<evidence type="ECO:0000313" key="3">
    <source>
        <dbReference type="Proteomes" id="UP000186102"/>
    </source>
</evidence>
<dbReference type="PANTHER" id="PTHR43798">
    <property type="entry name" value="MONOACYLGLYCEROL LIPASE"/>
    <property type="match status" value="1"/>
</dbReference>
<keyword evidence="3" id="KW-1185">Reference proteome</keyword>
<dbReference type="InterPro" id="IPR000073">
    <property type="entry name" value="AB_hydrolase_1"/>
</dbReference>
<organism evidence="2 3">
    <name type="scientific">Desulfosporosinus metallidurans</name>
    <dbReference type="NCBI Taxonomy" id="1888891"/>
    <lineage>
        <taxon>Bacteria</taxon>
        <taxon>Bacillati</taxon>
        <taxon>Bacillota</taxon>
        <taxon>Clostridia</taxon>
        <taxon>Eubacteriales</taxon>
        <taxon>Desulfitobacteriaceae</taxon>
        <taxon>Desulfosporosinus</taxon>
    </lineage>
</organism>
<feature type="domain" description="AB hydrolase-1" evidence="1">
    <location>
        <begin position="26"/>
        <end position="244"/>
    </location>
</feature>
<dbReference type="AlphaFoldDB" id="A0A1Q8R2I6"/>
<accession>A0A1Q8R2I6</accession>
<keyword evidence="2" id="KW-0378">Hydrolase</keyword>
<dbReference type="RefSeq" id="WP_075363191.1">
    <property type="nucleotide sequence ID" value="NZ_MLBF01000002.1"/>
</dbReference>
<dbReference type="PRINTS" id="PR00111">
    <property type="entry name" value="ABHYDROLASE"/>
</dbReference>
<name>A0A1Q8R2I6_9FIRM</name>
<dbReference type="InterPro" id="IPR050266">
    <property type="entry name" value="AB_hydrolase_sf"/>
</dbReference>
<evidence type="ECO:0000259" key="1">
    <source>
        <dbReference type="Pfam" id="PF12697"/>
    </source>
</evidence>
<comment type="caution">
    <text evidence="2">The sequence shown here is derived from an EMBL/GenBank/DDBJ whole genome shotgun (WGS) entry which is preliminary data.</text>
</comment>
<dbReference type="SUPFAM" id="SSF53474">
    <property type="entry name" value="alpha/beta-Hydrolases"/>
    <property type="match status" value="1"/>
</dbReference>
<sequence>MPFITIQGRNAYYHQNGDFRADHPTILFVHGAGGTGKNWVHQLSGIEGYNRIALDLPGHGRSEGLAADTIITYREFVWSFVQALNLGSFVLAGHSMGGAIAMELALAYPAALAGLIIVDSGARLRVSPETLEVLSKGEHPLRNVKYSYSINVPRMVLEQASEEMKSVPTEVYLADFRACDDFNLMDRIKNINLPALVICGQDDQMTPVKYSEYLTKELSKSTLVLIPDAGHMSMLEQPERVNRAIQDFLAQMVWPVC</sequence>
<gene>
    <name evidence="2" type="ORF">DSOL_0370</name>
</gene>
<reference evidence="2 3" key="1">
    <citation type="submission" date="2016-09" db="EMBL/GenBank/DDBJ databases">
        <title>Complete genome of Desulfosporosinus sp. OL.</title>
        <authorList>
            <person name="Mardanov A."/>
            <person name="Beletsky A."/>
            <person name="Panova A."/>
            <person name="Karnachuk O."/>
            <person name="Ravin N."/>
        </authorList>
    </citation>
    <scope>NUCLEOTIDE SEQUENCE [LARGE SCALE GENOMIC DNA]</scope>
    <source>
        <strain evidence="2 3">OL</strain>
    </source>
</reference>
<dbReference type="GO" id="GO:0016787">
    <property type="term" value="F:hydrolase activity"/>
    <property type="evidence" value="ECO:0007669"/>
    <property type="project" value="UniProtKB-KW"/>
</dbReference>